<evidence type="ECO:0000313" key="3">
    <source>
        <dbReference type="Proteomes" id="UP000219048"/>
    </source>
</evidence>
<sequence length="242" mass="27708">MKNIITNTSSVTIVLIVLSFFFWIILLYDPMHTLAEHSSHMMGHDMVHHDFSGLMVGWTLMVLAMMLPKLISPISHVCEKSLRRKRIPMSVCFVLGYALIWVLIGFLMNSIMVLLSKQNIGSYTPAVVLGIIAVVWQFSPIKQYFLNLGHNHRAIKAFGWKANMDAFVFGCEHGLWCLGSGWALMWLPMLLPKGHNLAMLLVMFIMISEHMEHPQIPRWGIDLRLKLLRILKVQTILVFNPN</sequence>
<feature type="transmembrane region" description="Helical" evidence="1">
    <location>
        <begin position="120"/>
        <end position="141"/>
    </location>
</feature>
<keyword evidence="1" id="KW-0812">Transmembrane</keyword>
<proteinExistence type="predicted"/>
<organism evidence="2 3">
    <name type="scientific">Flagellimonas pacifica</name>
    <dbReference type="NCBI Taxonomy" id="1247520"/>
    <lineage>
        <taxon>Bacteria</taxon>
        <taxon>Pseudomonadati</taxon>
        <taxon>Bacteroidota</taxon>
        <taxon>Flavobacteriia</taxon>
        <taxon>Flavobacteriales</taxon>
        <taxon>Flavobacteriaceae</taxon>
        <taxon>Flagellimonas</taxon>
    </lineage>
</organism>
<feature type="transmembrane region" description="Helical" evidence="1">
    <location>
        <begin position="162"/>
        <end position="184"/>
    </location>
</feature>
<dbReference type="EMBL" id="OBEH01000006">
    <property type="protein sequence ID" value="SNZ01673.1"/>
    <property type="molecule type" value="Genomic_DNA"/>
</dbReference>
<dbReference type="Proteomes" id="UP000219048">
    <property type="component" value="Unassembled WGS sequence"/>
</dbReference>
<evidence type="ECO:0000256" key="1">
    <source>
        <dbReference type="SAM" id="Phobius"/>
    </source>
</evidence>
<dbReference type="RefSeq" id="WP_097047103.1">
    <property type="nucleotide sequence ID" value="NZ_OBEH01000006.1"/>
</dbReference>
<reference evidence="3" key="1">
    <citation type="submission" date="2017-09" db="EMBL/GenBank/DDBJ databases">
        <authorList>
            <person name="Varghese N."/>
            <person name="Submissions S."/>
        </authorList>
    </citation>
    <scope>NUCLEOTIDE SEQUENCE [LARGE SCALE GENOMIC DNA]</scope>
    <source>
        <strain evidence="3">DSM 25885</strain>
    </source>
</reference>
<dbReference type="InterPro" id="IPR018688">
    <property type="entry name" value="PpoB2-like"/>
</dbReference>
<feature type="transmembrane region" description="Helical" evidence="1">
    <location>
        <begin position="91"/>
        <end position="114"/>
    </location>
</feature>
<name>A0A285MYC2_9FLAO</name>
<dbReference type="AlphaFoldDB" id="A0A285MYC2"/>
<feature type="transmembrane region" description="Helical" evidence="1">
    <location>
        <begin position="51"/>
        <end position="71"/>
    </location>
</feature>
<evidence type="ECO:0000313" key="2">
    <source>
        <dbReference type="EMBL" id="SNZ01673.1"/>
    </source>
</evidence>
<accession>A0A285MYC2</accession>
<gene>
    <name evidence="2" type="ORF">SAMN06265377_3515</name>
</gene>
<dbReference type="OrthoDB" id="980055at2"/>
<keyword evidence="1" id="KW-1133">Transmembrane helix</keyword>
<protein>
    <submittedName>
        <fullName evidence="2">Predicted metal-binding integral membrane protein</fullName>
    </submittedName>
</protein>
<keyword evidence="1" id="KW-0472">Membrane</keyword>
<keyword evidence="3" id="KW-1185">Reference proteome</keyword>
<feature type="transmembrane region" description="Helical" evidence="1">
    <location>
        <begin position="12"/>
        <end position="31"/>
    </location>
</feature>
<dbReference type="Pfam" id="PF09948">
    <property type="entry name" value="PpoB2"/>
    <property type="match status" value="1"/>
</dbReference>